<reference evidence="2 3" key="1">
    <citation type="submission" date="2021-06" db="EMBL/GenBank/DDBJ databases">
        <authorList>
            <person name="Kallberg Y."/>
            <person name="Tangrot J."/>
            <person name="Rosling A."/>
        </authorList>
    </citation>
    <scope>NUCLEOTIDE SEQUENCE [LARGE SCALE GENOMIC DNA]</scope>
    <source>
        <strain evidence="2 3">120-4 pot B 10/14</strain>
    </source>
</reference>
<feature type="non-terminal residue" evidence="2">
    <location>
        <position position="80"/>
    </location>
</feature>
<dbReference type="InterPro" id="IPR000477">
    <property type="entry name" value="RT_dom"/>
</dbReference>
<dbReference type="Pfam" id="PF00078">
    <property type="entry name" value="RVT_1"/>
    <property type="match status" value="1"/>
</dbReference>
<evidence type="ECO:0000259" key="1">
    <source>
        <dbReference type="Pfam" id="PF00078"/>
    </source>
</evidence>
<organism evidence="2 3">
    <name type="scientific">Gigaspora margarita</name>
    <dbReference type="NCBI Taxonomy" id="4874"/>
    <lineage>
        <taxon>Eukaryota</taxon>
        <taxon>Fungi</taxon>
        <taxon>Fungi incertae sedis</taxon>
        <taxon>Mucoromycota</taxon>
        <taxon>Glomeromycotina</taxon>
        <taxon>Glomeromycetes</taxon>
        <taxon>Diversisporales</taxon>
        <taxon>Gigasporaceae</taxon>
        <taxon>Gigaspora</taxon>
    </lineage>
</organism>
<evidence type="ECO:0000313" key="2">
    <source>
        <dbReference type="EMBL" id="CAG8833584.1"/>
    </source>
</evidence>
<sequence length="80" mass="9122">MNLGYTVLLKEPLDLCNNSCKETKYHQAAIAYADDTTWIANNKVQLESIFKIAEEFYTVNNIRVNPKKSKLIVINSTEKA</sequence>
<accession>A0ABN7WJ13</accession>
<dbReference type="Proteomes" id="UP000789901">
    <property type="component" value="Unassembled WGS sequence"/>
</dbReference>
<keyword evidence="3" id="KW-1185">Reference proteome</keyword>
<gene>
    <name evidence="2" type="ORF">GMARGA_LOCUS31627</name>
</gene>
<proteinExistence type="predicted"/>
<evidence type="ECO:0000313" key="3">
    <source>
        <dbReference type="Proteomes" id="UP000789901"/>
    </source>
</evidence>
<feature type="domain" description="Reverse transcriptase" evidence="1">
    <location>
        <begin position="20"/>
        <end position="72"/>
    </location>
</feature>
<comment type="caution">
    <text evidence="2">The sequence shown here is derived from an EMBL/GenBank/DDBJ whole genome shotgun (WGS) entry which is preliminary data.</text>
</comment>
<protein>
    <submittedName>
        <fullName evidence="2">3298_t:CDS:1</fullName>
    </submittedName>
</protein>
<dbReference type="EMBL" id="CAJVQB010047709">
    <property type="protein sequence ID" value="CAG8833584.1"/>
    <property type="molecule type" value="Genomic_DNA"/>
</dbReference>
<name>A0ABN7WJ13_GIGMA</name>